<gene>
    <name evidence="1" type="ORF">AAF712_002192</name>
</gene>
<feature type="non-terminal residue" evidence="1">
    <location>
        <position position="101"/>
    </location>
</feature>
<evidence type="ECO:0000313" key="1">
    <source>
        <dbReference type="EMBL" id="KAL0070971.1"/>
    </source>
</evidence>
<evidence type="ECO:0008006" key="3">
    <source>
        <dbReference type="Google" id="ProtNLM"/>
    </source>
</evidence>
<comment type="caution">
    <text evidence="1">The sequence shown here is derived from an EMBL/GenBank/DDBJ whole genome shotgun (WGS) entry which is preliminary data.</text>
</comment>
<name>A0ABR3AAJ3_9AGAR</name>
<dbReference type="EMBL" id="JBBXMP010000005">
    <property type="protein sequence ID" value="KAL0070971.1"/>
    <property type="molecule type" value="Genomic_DNA"/>
</dbReference>
<reference evidence="1 2" key="1">
    <citation type="submission" date="2024-05" db="EMBL/GenBank/DDBJ databases">
        <title>A draft genome resource for the thread blight pathogen Marasmius tenuissimus strain MS-2.</title>
        <authorList>
            <person name="Yulfo-Soto G.E."/>
            <person name="Baruah I.K."/>
            <person name="Amoako-Attah I."/>
            <person name="Bukari Y."/>
            <person name="Meinhardt L.W."/>
            <person name="Bailey B.A."/>
            <person name="Cohen S.P."/>
        </authorList>
    </citation>
    <scope>NUCLEOTIDE SEQUENCE [LARGE SCALE GENOMIC DNA]</scope>
    <source>
        <strain evidence="1 2">MS-2</strain>
    </source>
</reference>
<accession>A0ABR3AAJ3</accession>
<dbReference type="Proteomes" id="UP001437256">
    <property type="component" value="Unassembled WGS sequence"/>
</dbReference>
<protein>
    <recommendedName>
        <fullName evidence="3">F-box domain-containing protein</fullName>
    </recommendedName>
</protein>
<evidence type="ECO:0000313" key="2">
    <source>
        <dbReference type="Proteomes" id="UP001437256"/>
    </source>
</evidence>
<keyword evidence="2" id="KW-1185">Reference proteome</keyword>
<proteinExistence type="predicted"/>
<organism evidence="1 2">
    <name type="scientific">Marasmius tenuissimus</name>
    <dbReference type="NCBI Taxonomy" id="585030"/>
    <lineage>
        <taxon>Eukaryota</taxon>
        <taxon>Fungi</taxon>
        <taxon>Dikarya</taxon>
        <taxon>Basidiomycota</taxon>
        <taxon>Agaricomycotina</taxon>
        <taxon>Agaricomycetes</taxon>
        <taxon>Agaricomycetidae</taxon>
        <taxon>Agaricales</taxon>
        <taxon>Marasmiineae</taxon>
        <taxon>Marasmiaceae</taxon>
        <taxon>Marasmius</taxon>
    </lineage>
</organism>
<sequence length="101" mass="11377">MARIAGVGVARIPHKNQNNSPFLKLPVEILTIQILENYFCNVPIGIPRNVRVGTEMSPLLPKVVLERSTVLRALAQTCRRLRDICLPLQWEQLNLGAYPYG</sequence>